<keyword evidence="3" id="KW-1185">Reference proteome</keyword>
<dbReference type="InterPro" id="IPR052537">
    <property type="entry name" value="Extradiol_RC_dioxygenase"/>
</dbReference>
<name>A0ABS9QHJ4_9HYPH</name>
<evidence type="ECO:0000313" key="3">
    <source>
        <dbReference type="Proteomes" id="UP001201701"/>
    </source>
</evidence>
<dbReference type="EMBL" id="JAKREW010000018">
    <property type="protein sequence ID" value="MCG7506913.1"/>
    <property type="molecule type" value="Genomic_DNA"/>
</dbReference>
<dbReference type="Proteomes" id="UP001201701">
    <property type="component" value="Unassembled WGS sequence"/>
</dbReference>
<dbReference type="InterPro" id="IPR029068">
    <property type="entry name" value="Glyas_Bleomycin-R_OHBP_Dase"/>
</dbReference>
<organism evidence="2 3">
    <name type="scientific">Mesorhizobium retamae</name>
    <dbReference type="NCBI Taxonomy" id="2912854"/>
    <lineage>
        <taxon>Bacteria</taxon>
        <taxon>Pseudomonadati</taxon>
        <taxon>Pseudomonadota</taxon>
        <taxon>Alphaproteobacteria</taxon>
        <taxon>Hyphomicrobiales</taxon>
        <taxon>Phyllobacteriaceae</taxon>
        <taxon>Mesorhizobium</taxon>
    </lineage>
</organism>
<sequence length="514" mass="55261">MDNPLSDGIHHVTLITRDVQANVDFYVGFLGLSLVKRSGGFEDGQQLHLFYGDAHGSPGSLVTFLVWQDGAPGRAGLGQVSEIAFAVPAADIGGWLVRALDKGVRVEGPLREFGEPVLRLKDPDGFIVKLVGVTEGATGSESAVGRLRAVTILTGDAEETAAFVRRFGYRPGPVAENIQRMVSKEDAVDVRNAAGYVPGLPGTGTADHVAFRAADVAALQDVEAALSRLNSSPTNVHDRKYFTSLYVREPGGTLFELATDGPGFAIDEAPGHLGETLFVPPHDAARAEDLKVMLPQFSMPGEPRPPRRDLPFVHRFFSPEDPDGSTVILLHGTGGSEADLMPLAHRIAPRATLLGVRGRSHEEGIARWFLRMSMKVFDQADIRSEAEAFEAFMEGAISGYGLDPARITFLGYSNGANFAAAVMALHPAVIRRAILLRAVPVLDQLPEADLAGAEVLVVSGQQDPFGDDASLLVEWFQKHGADTEHRELAVGHQLTVDDETVARGWLGTRIPVEH</sequence>
<evidence type="ECO:0000259" key="1">
    <source>
        <dbReference type="PROSITE" id="PS51819"/>
    </source>
</evidence>
<dbReference type="InterPro" id="IPR037523">
    <property type="entry name" value="VOC_core"/>
</dbReference>
<dbReference type="PANTHER" id="PTHR36110">
    <property type="entry name" value="RING-CLEAVING DIOXYGENASE MHQE-RELATED"/>
    <property type="match status" value="1"/>
</dbReference>
<comment type="caution">
    <text evidence="2">The sequence shown here is derived from an EMBL/GenBank/DDBJ whole genome shotgun (WGS) entry which is preliminary data.</text>
</comment>
<feature type="domain" description="VOC" evidence="1">
    <location>
        <begin position="146"/>
        <end position="260"/>
    </location>
</feature>
<dbReference type="InterPro" id="IPR004360">
    <property type="entry name" value="Glyas_Fos-R_dOase_dom"/>
</dbReference>
<evidence type="ECO:0000313" key="2">
    <source>
        <dbReference type="EMBL" id="MCG7506913.1"/>
    </source>
</evidence>
<dbReference type="Gene3D" id="3.40.50.1820">
    <property type="entry name" value="alpha/beta hydrolase"/>
    <property type="match status" value="1"/>
</dbReference>
<feature type="domain" description="VOC" evidence="1">
    <location>
        <begin position="8"/>
        <end position="133"/>
    </location>
</feature>
<dbReference type="SUPFAM" id="SSF54593">
    <property type="entry name" value="Glyoxalase/Bleomycin resistance protein/Dihydroxybiphenyl dioxygenase"/>
    <property type="match status" value="1"/>
</dbReference>
<dbReference type="PROSITE" id="PS51819">
    <property type="entry name" value="VOC"/>
    <property type="match status" value="2"/>
</dbReference>
<dbReference type="PANTHER" id="PTHR36110:SF2">
    <property type="entry name" value="RING-CLEAVING DIOXYGENASE MHQE-RELATED"/>
    <property type="match status" value="1"/>
</dbReference>
<dbReference type="InterPro" id="IPR029058">
    <property type="entry name" value="AB_hydrolase_fold"/>
</dbReference>
<dbReference type="Pfam" id="PF00903">
    <property type="entry name" value="Glyoxalase"/>
    <property type="match status" value="1"/>
</dbReference>
<reference evidence="2 3" key="1">
    <citation type="submission" date="2022-02" db="EMBL/GenBank/DDBJ databases">
        <title>Draft genome sequence of Mezorhizobium retamae strain IRAMC:0171 isolated from Retama raetam nodules.</title>
        <authorList>
            <person name="Bengaied R."/>
            <person name="Sbissi I."/>
            <person name="Huber K."/>
            <person name="Ghodbane F."/>
            <person name="Nouioui I."/>
            <person name="Tarhouni M."/>
            <person name="Gtari M."/>
        </authorList>
    </citation>
    <scope>NUCLEOTIDE SEQUENCE [LARGE SCALE GENOMIC DNA]</scope>
    <source>
        <strain evidence="2 3">IRAMC:0171</strain>
    </source>
</reference>
<gene>
    <name evidence="2" type="ORF">L4923_17945</name>
</gene>
<protein>
    <submittedName>
        <fullName evidence="2">VOC family protein</fullName>
    </submittedName>
</protein>
<dbReference type="SUPFAM" id="SSF53474">
    <property type="entry name" value="alpha/beta-Hydrolases"/>
    <property type="match status" value="1"/>
</dbReference>
<dbReference type="RefSeq" id="WP_239367548.1">
    <property type="nucleotide sequence ID" value="NZ_JAKREW010000018.1"/>
</dbReference>
<accession>A0ABS9QHJ4</accession>
<dbReference type="Gene3D" id="3.10.180.10">
    <property type="entry name" value="2,3-Dihydroxybiphenyl 1,2-Dioxygenase, domain 1"/>
    <property type="match status" value="2"/>
</dbReference>
<proteinExistence type="predicted"/>